<evidence type="ECO:0008006" key="3">
    <source>
        <dbReference type="Google" id="ProtNLM"/>
    </source>
</evidence>
<dbReference type="RefSeq" id="WP_071918924.1">
    <property type="nucleotide sequence ID" value="NZ_CP018134.1"/>
</dbReference>
<comment type="caution">
    <text evidence="1">The sequence shown here is derived from an EMBL/GenBank/DDBJ whole genome shotgun (WGS) entry which is preliminary data.</text>
</comment>
<dbReference type="EMBL" id="JAVIZA010000001">
    <property type="protein sequence ID" value="MDR6167771.1"/>
    <property type="molecule type" value="Genomic_DNA"/>
</dbReference>
<dbReference type="Proteomes" id="UP001260188">
    <property type="component" value="Unassembled WGS sequence"/>
</dbReference>
<name>A0ABU1I1K8_9MICO</name>
<sequence>MTSSFEIVTRAAVPADALFDASRDIGAHVASMRGTGERAIGGVTSGLIGLDETVTWRAWHFGIPFRMTSRITALERPHRFVDEQTTGPFRLFRHEHLYVERDATTIMTDRVTLASPVFGRVAERLVLVPYLRRLLIRRAARLVASASR</sequence>
<gene>
    <name evidence="1" type="ORF">QE367_001975</name>
</gene>
<accession>A0ABU1I1K8</accession>
<proteinExistence type="predicted"/>
<evidence type="ECO:0000313" key="2">
    <source>
        <dbReference type="Proteomes" id="UP001260188"/>
    </source>
</evidence>
<evidence type="ECO:0000313" key="1">
    <source>
        <dbReference type="EMBL" id="MDR6167771.1"/>
    </source>
</evidence>
<reference evidence="1 2" key="1">
    <citation type="submission" date="2023-08" db="EMBL/GenBank/DDBJ databases">
        <title>Functional and genomic diversity of the sorghum phyllosphere microbiome.</title>
        <authorList>
            <person name="Shade A."/>
        </authorList>
    </citation>
    <scope>NUCLEOTIDE SEQUENCE [LARGE SCALE GENOMIC DNA]</scope>
    <source>
        <strain evidence="1 2">SORGH_AS_0919</strain>
    </source>
</reference>
<dbReference type="Gene3D" id="3.30.530.20">
    <property type="match status" value="1"/>
</dbReference>
<dbReference type="InterPro" id="IPR023393">
    <property type="entry name" value="START-like_dom_sf"/>
</dbReference>
<organism evidence="1 2">
    <name type="scientific">Microbacterium paludicola</name>
    <dbReference type="NCBI Taxonomy" id="300019"/>
    <lineage>
        <taxon>Bacteria</taxon>
        <taxon>Bacillati</taxon>
        <taxon>Actinomycetota</taxon>
        <taxon>Actinomycetes</taxon>
        <taxon>Micrococcales</taxon>
        <taxon>Microbacteriaceae</taxon>
        <taxon>Microbacterium</taxon>
    </lineage>
</organism>
<dbReference type="SUPFAM" id="SSF55961">
    <property type="entry name" value="Bet v1-like"/>
    <property type="match status" value="1"/>
</dbReference>
<protein>
    <recommendedName>
        <fullName evidence="3">Cyclase</fullName>
    </recommendedName>
</protein>
<keyword evidence="2" id="KW-1185">Reference proteome</keyword>
<dbReference type="CDD" id="cd07820">
    <property type="entry name" value="SRPBCC_3"/>
    <property type="match status" value="1"/>
</dbReference>